<evidence type="ECO:0000256" key="1">
    <source>
        <dbReference type="SAM" id="MobiDB-lite"/>
    </source>
</evidence>
<feature type="compositionally biased region" description="Basic and acidic residues" evidence="1">
    <location>
        <begin position="27"/>
        <end position="37"/>
    </location>
</feature>
<comment type="caution">
    <text evidence="2">The sequence shown here is derived from an EMBL/GenBank/DDBJ whole genome shotgun (WGS) entry which is preliminary data.</text>
</comment>
<proteinExistence type="predicted"/>
<gene>
    <name evidence="2" type="ORF">PR002_g6405</name>
</gene>
<name>A0A6A3MX00_9STRA</name>
<dbReference type="EMBL" id="QXFU01000289">
    <property type="protein sequence ID" value="KAE9037709.1"/>
    <property type="molecule type" value="Genomic_DNA"/>
</dbReference>
<protein>
    <submittedName>
        <fullName evidence="2">Uncharacterized protein</fullName>
    </submittedName>
</protein>
<dbReference type="AlphaFoldDB" id="A0A6A3MX00"/>
<feature type="region of interest" description="Disordered" evidence="1">
    <location>
        <begin position="1"/>
        <end position="37"/>
    </location>
</feature>
<sequence>MQMRAPGKGNKKRRHPGDEDSDNGDECGGREEDGSDR</sequence>
<evidence type="ECO:0000313" key="3">
    <source>
        <dbReference type="Proteomes" id="UP000435112"/>
    </source>
</evidence>
<organism evidence="2 3">
    <name type="scientific">Phytophthora rubi</name>
    <dbReference type="NCBI Taxonomy" id="129364"/>
    <lineage>
        <taxon>Eukaryota</taxon>
        <taxon>Sar</taxon>
        <taxon>Stramenopiles</taxon>
        <taxon>Oomycota</taxon>
        <taxon>Peronosporomycetes</taxon>
        <taxon>Peronosporales</taxon>
        <taxon>Peronosporaceae</taxon>
        <taxon>Phytophthora</taxon>
    </lineage>
</organism>
<evidence type="ECO:0000313" key="2">
    <source>
        <dbReference type="EMBL" id="KAE9037709.1"/>
    </source>
</evidence>
<reference evidence="2 3" key="1">
    <citation type="submission" date="2018-09" db="EMBL/GenBank/DDBJ databases">
        <title>Genomic investigation of the strawberry pathogen Phytophthora fragariae indicates pathogenicity is determined by transcriptional variation in three key races.</title>
        <authorList>
            <person name="Adams T.M."/>
            <person name="Armitage A.D."/>
            <person name="Sobczyk M.K."/>
            <person name="Bates H.J."/>
            <person name="Dunwell J.M."/>
            <person name="Nellist C.F."/>
            <person name="Harrison R.J."/>
        </authorList>
    </citation>
    <scope>NUCLEOTIDE SEQUENCE [LARGE SCALE GENOMIC DNA]</scope>
    <source>
        <strain evidence="2 3">SCRP324</strain>
    </source>
</reference>
<accession>A0A6A3MX00</accession>
<dbReference type="Proteomes" id="UP000435112">
    <property type="component" value="Unassembled WGS sequence"/>
</dbReference>